<evidence type="ECO:0000256" key="6">
    <source>
        <dbReference type="ARBA" id="ARBA00023315"/>
    </source>
</evidence>
<dbReference type="Pfam" id="PF03279">
    <property type="entry name" value="Lip_A_acyltrans"/>
    <property type="match status" value="1"/>
</dbReference>
<comment type="subcellular location">
    <subcellularLocation>
        <location evidence="1">Cell inner membrane</location>
    </subcellularLocation>
</comment>
<dbReference type="Proteomes" id="UP001431221">
    <property type="component" value="Unassembled WGS sequence"/>
</dbReference>
<feature type="compositionally biased region" description="Low complexity" evidence="7">
    <location>
        <begin position="303"/>
        <end position="323"/>
    </location>
</feature>
<keyword evidence="3" id="KW-0997">Cell inner membrane</keyword>
<dbReference type="PANTHER" id="PTHR30606:SF9">
    <property type="entry name" value="LIPID A BIOSYNTHESIS LAUROYLTRANSFERASE"/>
    <property type="match status" value="1"/>
</dbReference>
<dbReference type="CDD" id="cd07984">
    <property type="entry name" value="LPLAT_LABLAT-like"/>
    <property type="match status" value="1"/>
</dbReference>
<evidence type="ECO:0000256" key="4">
    <source>
        <dbReference type="ARBA" id="ARBA00022679"/>
    </source>
</evidence>
<name>A0ABT0GPP9_9HYPH</name>
<keyword evidence="9" id="KW-1185">Reference proteome</keyword>
<protein>
    <submittedName>
        <fullName evidence="8">Lauroyl acyltransferase</fullName>
    </submittedName>
</protein>
<evidence type="ECO:0000256" key="7">
    <source>
        <dbReference type="SAM" id="MobiDB-lite"/>
    </source>
</evidence>
<dbReference type="InterPro" id="IPR004960">
    <property type="entry name" value="LipA_acyltrans"/>
</dbReference>
<organism evidence="8 9">
    <name type="scientific">Roseibium sediminicola</name>
    <dbReference type="NCBI Taxonomy" id="2933272"/>
    <lineage>
        <taxon>Bacteria</taxon>
        <taxon>Pseudomonadati</taxon>
        <taxon>Pseudomonadota</taxon>
        <taxon>Alphaproteobacteria</taxon>
        <taxon>Hyphomicrobiales</taxon>
        <taxon>Stappiaceae</taxon>
        <taxon>Roseibium</taxon>
    </lineage>
</organism>
<proteinExistence type="predicted"/>
<feature type="region of interest" description="Disordered" evidence="7">
    <location>
        <begin position="299"/>
        <end position="323"/>
    </location>
</feature>
<dbReference type="RefSeq" id="WP_248151193.1">
    <property type="nucleotide sequence ID" value="NZ_JALNMJ010000002.1"/>
</dbReference>
<reference evidence="8" key="1">
    <citation type="submission" date="2022-04" db="EMBL/GenBank/DDBJ databases">
        <title>Roseibium sp. CAU 1639 isolated from mud.</title>
        <authorList>
            <person name="Kim W."/>
        </authorList>
    </citation>
    <scope>NUCLEOTIDE SEQUENCE</scope>
    <source>
        <strain evidence="8">CAU 1639</strain>
    </source>
</reference>
<evidence type="ECO:0000256" key="5">
    <source>
        <dbReference type="ARBA" id="ARBA00023136"/>
    </source>
</evidence>
<evidence type="ECO:0000256" key="3">
    <source>
        <dbReference type="ARBA" id="ARBA00022519"/>
    </source>
</evidence>
<keyword evidence="5" id="KW-0472">Membrane</keyword>
<evidence type="ECO:0000313" key="8">
    <source>
        <dbReference type="EMBL" id="MCK7611405.1"/>
    </source>
</evidence>
<keyword evidence="2" id="KW-1003">Cell membrane</keyword>
<evidence type="ECO:0000256" key="1">
    <source>
        <dbReference type="ARBA" id="ARBA00004533"/>
    </source>
</evidence>
<keyword evidence="6 8" id="KW-0012">Acyltransferase</keyword>
<comment type="caution">
    <text evidence="8">The sequence shown here is derived from an EMBL/GenBank/DDBJ whole genome shotgun (WGS) entry which is preliminary data.</text>
</comment>
<sequence length="323" mass="36309">MSRKKRQRKHPKLIAAQNVVEGLALNAAIWLFRLIPVDIASAVMGASWRRLAPLNARHKRALKHLEKAFPDMAENERERIVRGMWENLGRVAAETFHIDRLLKQDYRFEAIADEITENVLNGTQACLFVSFHSANWELCVQPAVCQGLEITGVYQALRNPEADKALRDLRKDLYKGGLLSKGHQTARKILSTLKTGGVVAMMGDLRETRGIQVPFFGRMAYANPVPASLARACNVPIVLGRVVRKNGVHFQIEGRAISVPVTDDRHSDIEKATAEIHAIFEGWIREHPEQWMWIHKKWAPPGKTSAQKQARRAATAKAARASE</sequence>
<accession>A0ABT0GPP9</accession>
<evidence type="ECO:0000256" key="2">
    <source>
        <dbReference type="ARBA" id="ARBA00022475"/>
    </source>
</evidence>
<evidence type="ECO:0000313" key="9">
    <source>
        <dbReference type="Proteomes" id="UP001431221"/>
    </source>
</evidence>
<dbReference type="EMBL" id="JALNMJ010000002">
    <property type="protein sequence ID" value="MCK7611405.1"/>
    <property type="molecule type" value="Genomic_DNA"/>
</dbReference>
<dbReference type="GO" id="GO:0016746">
    <property type="term" value="F:acyltransferase activity"/>
    <property type="evidence" value="ECO:0007669"/>
    <property type="project" value="UniProtKB-KW"/>
</dbReference>
<keyword evidence="4" id="KW-0808">Transferase</keyword>
<gene>
    <name evidence="8" type="ORF">M0H32_04470</name>
</gene>
<dbReference type="PANTHER" id="PTHR30606">
    <property type="entry name" value="LIPID A BIOSYNTHESIS LAUROYL ACYLTRANSFERASE"/>
    <property type="match status" value="1"/>
</dbReference>